<organism evidence="2 3">
    <name type="scientific">Amblyomma americanum</name>
    <name type="common">Lone star tick</name>
    <dbReference type="NCBI Taxonomy" id="6943"/>
    <lineage>
        <taxon>Eukaryota</taxon>
        <taxon>Metazoa</taxon>
        <taxon>Ecdysozoa</taxon>
        <taxon>Arthropoda</taxon>
        <taxon>Chelicerata</taxon>
        <taxon>Arachnida</taxon>
        <taxon>Acari</taxon>
        <taxon>Parasitiformes</taxon>
        <taxon>Ixodida</taxon>
        <taxon>Ixodoidea</taxon>
        <taxon>Ixodidae</taxon>
        <taxon>Amblyomminae</taxon>
        <taxon>Amblyomma</taxon>
    </lineage>
</organism>
<accession>A0AAQ4EA20</accession>
<feature type="region of interest" description="Disordered" evidence="1">
    <location>
        <begin position="1"/>
        <end position="57"/>
    </location>
</feature>
<comment type="caution">
    <text evidence="2">The sequence shown here is derived from an EMBL/GenBank/DDBJ whole genome shotgun (WGS) entry which is preliminary data.</text>
</comment>
<evidence type="ECO:0000256" key="1">
    <source>
        <dbReference type="SAM" id="MobiDB-lite"/>
    </source>
</evidence>
<evidence type="ECO:0000313" key="2">
    <source>
        <dbReference type="EMBL" id="KAK8771442.1"/>
    </source>
</evidence>
<protein>
    <submittedName>
        <fullName evidence="2">Uncharacterized protein</fullName>
    </submittedName>
</protein>
<evidence type="ECO:0000313" key="3">
    <source>
        <dbReference type="Proteomes" id="UP001321473"/>
    </source>
</evidence>
<dbReference type="EMBL" id="JARKHS020019731">
    <property type="protein sequence ID" value="KAK8771442.1"/>
    <property type="molecule type" value="Genomic_DNA"/>
</dbReference>
<keyword evidence="3" id="KW-1185">Reference proteome</keyword>
<name>A0AAQ4EA20_AMBAM</name>
<feature type="region of interest" description="Disordered" evidence="1">
    <location>
        <begin position="90"/>
        <end position="121"/>
    </location>
</feature>
<feature type="compositionally biased region" description="Basic and acidic residues" evidence="1">
    <location>
        <begin position="1"/>
        <end position="34"/>
    </location>
</feature>
<proteinExistence type="predicted"/>
<reference evidence="2 3" key="1">
    <citation type="journal article" date="2023" name="Arcadia Sci">
        <title>De novo assembly of a long-read Amblyomma americanum tick genome.</title>
        <authorList>
            <person name="Chou S."/>
            <person name="Poskanzer K.E."/>
            <person name="Rollins M."/>
            <person name="Thuy-Boun P.S."/>
        </authorList>
    </citation>
    <scope>NUCLEOTIDE SEQUENCE [LARGE SCALE GENOMIC DNA]</scope>
    <source>
        <strain evidence="2">F_SG_1</strain>
        <tissue evidence="2">Salivary glands</tissue>
    </source>
</reference>
<dbReference type="AlphaFoldDB" id="A0AAQ4EA20"/>
<gene>
    <name evidence="2" type="ORF">V5799_025314</name>
</gene>
<dbReference type="Proteomes" id="UP001321473">
    <property type="component" value="Unassembled WGS sequence"/>
</dbReference>
<sequence length="121" mass="13748">MYKQQTEEYKRRQAERLMMATERETVEGDKRQETAEEESERPSPRMTLSPWKKSRPGLLGAMTISAVRTRPSGPITPSVIPRHRQAIARHRQAIPRPKAGPLRWAGGRPPQPMAHSSGCRP</sequence>